<dbReference type="EMBL" id="CP002026">
    <property type="protein sequence ID" value="ADH89648.1"/>
    <property type="molecule type" value="Genomic_DNA"/>
</dbReference>
<sequence length="155" mass="16863">MTNVLRDEINTSLKDAMKSGDKCRLGTLRLVNAAIKDRDIDQRGHGKDPLTDDELLGLLTKMIKQREESAKVYEEAGRVDLATQEREEIAVIASFLPQQMSEAESQAAIAAVIAEIDAHGLKDMGRTMAALKERYTGVMDFGKASGTVKALLTAG</sequence>
<dbReference type="AlphaFoldDB" id="D7A2I5"/>
<accession>D7A2I5</accession>
<evidence type="ECO:0000313" key="1">
    <source>
        <dbReference type="EMBL" id="ADH89648.1"/>
    </source>
</evidence>
<dbReference type="eggNOG" id="COG1610">
    <property type="taxonomic scope" value="Bacteria"/>
</dbReference>
<dbReference type="KEGG" id="sno:Snov_2353"/>
<dbReference type="InterPro" id="IPR019004">
    <property type="entry name" value="YqeY/Aim41"/>
</dbReference>
<dbReference type="Proteomes" id="UP000006633">
    <property type="component" value="Chromosome"/>
</dbReference>
<dbReference type="InterPro" id="IPR003789">
    <property type="entry name" value="Asn/Gln_tRNA_amidoTrase-B-like"/>
</dbReference>
<dbReference type="Gene3D" id="1.10.1510.10">
    <property type="entry name" value="Uncharacterised protein YqeY/AIM41 PF09424, N-terminal domain"/>
    <property type="match status" value="1"/>
</dbReference>
<keyword evidence="2" id="KW-1185">Reference proteome</keyword>
<dbReference type="STRING" id="639283.Snov_2353"/>
<evidence type="ECO:0000313" key="2">
    <source>
        <dbReference type="Proteomes" id="UP000006633"/>
    </source>
</evidence>
<dbReference type="PANTHER" id="PTHR28055">
    <property type="entry name" value="ALTERED INHERITANCE OF MITOCHONDRIA PROTEIN 41, MITOCHONDRIAL"/>
    <property type="match status" value="1"/>
</dbReference>
<name>D7A2I5_ANCN5</name>
<dbReference type="HOGENOM" id="CLU_079430_2_2_5"/>
<dbReference type="Pfam" id="PF09424">
    <property type="entry name" value="YqeY"/>
    <property type="match status" value="1"/>
</dbReference>
<protein>
    <recommendedName>
        <fullName evidence="3">Glutamyl-tRNA amidotransferase</fullName>
    </recommendedName>
</protein>
<proteinExistence type="predicted"/>
<dbReference type="InterPro" id="IPR023168">
    <property type="entry name" value="GatB_Yqey_C_2"/>
</dbReference>
<organism evidence="1 2">
    <name type="scientific">Ancylobacter novellus (strain ATCC 8093 / DSM 506 / JCM 20403 / CCM 1077 / IAM 12100 / NBRC 12443 / NCIMB 10456)</name>
    <name type="common">Starkeya novella</name>
    <dbReference type="NCBI Taxonomy" id="639283"/>
    <lineage>
        <taxon>Bacteria</taxon>
        <taxon>Pseudomonadati</taxon>
        <taxon>Pseudomonadota</taxon>
        <taxon>Alphaproteobacteria</taxon>
        <taxon>Hyphomicrobiales</taxon>
        <taxon>Xanthobacteraceae</taxon>
        <taxon>Ancylobacter</taxon>
    </lineage>
</organism>
<dbReference type="SUPFAM" id="SSF89095">
    <property type="entry name" value="GatB/YqeY motif"/>
    <property type="match status" value="1"/>
</dbReference>
<dbReference type="Gene3D" id="1.10.10.410">
    <property type="match status" value="1"/>
</dbReference>
<dbReference type="InterPro" id="IPR042184">
    <property type="entry name" value="YqeY/Aim41_N"/>
</dbReference>
<reference evidence="1 2" key="1">
    <citation type="journal article" date="2012" name="Stand. Genomic Sci.">
        <title>Complete genome sequence of the facultatively chemolithoautotrophic and methylotrophic alpha Proteobacterium Starkeya novella type strain (ATCC 8093(T)).</title>
        <authorList>
            <person name="Kappler U."/>
            <person name="Davenport K."/>
            <person name="Beatson S."/>
            <person name="Lucas S."/>
            <person name="Lapidus A."/>
            <person name="Copeland A."/>
            <person name="Berry K.W."/>
            <person name="Glavina Del Rio T."/>
            <person name="Hammon N."/>
            <person name="Dalin E."/>
            <person name="Tice H."/>
            <person name="Pitluck S."/>
            <person name="Richardson P."/>
            <person name="Bruce D."/>
            <person name="Goodwin L.A."/>
            <person name="Han C."/>
            <person name="Tapia R."/>
            <person name="Detter J.C."/>
            <person name="Chang Y.J."/>
            <person name="Jeffries C.D."/>
            <person name="Land M."/>
            <person name="Hauser L."/>
            <person name="Kyrpides N.C."/>
            <person name="Goker M."/>
            <person name="Ivanova N."/>
            <person name="Klenk H.P."/>
            <person name="Woyke T."/>
        </authorList>
    </citation>
    <scope>NUCLEOTIDE SEQUENCE [LARGE SCALE GENOMIC DNA]</scope>
    <source>
        <strain evidence="2">ATCC 8093 / DSM 506 / JCM 20403 / CCM 1077 / IAM 12100 / NBRC 12443 / NCIMB 10456</strain>
    </source>
</reference>
<dbReference type="RefSeq" id="WP_013167152.1">
    <property type="nucleotide sequence ID" value="NC_014217.1"/>
</dbReference>
<dbReference type="PANTHER" id="PTHR28055:SF1">
    <property type="entry name" value="ALTERED INHERITANCE OF MITOCHONDRIA PROTEIN 41, MITOCHONDRIAL"/>
    <property type="match status" value="1"/>
</dbReference>
<gene>
    <name evidence="1" type="ordered locus">Snov_2353</name>
</gene>
<dbReference type="GO" id="GO:0016884">
    <property type="term" value="F:carbon-nitrogen ligase activity, with glutamine as amido-N-donor"/>
    <property type="evidence" value="ECO:0007669"/>
    <property type="project" value="InterPro"/>
</dbReference>
<evidence type="ECO:0008006" key="3">
    <source>
        <dbReference type="Google" id="ProtNLM"/>
    </source>
</evidence>